<protein>
    <submittedName>
        <fullName evidence="1">Uncharacterized protein</fullName>
    </submittedName>
</protein>
<accession>A0AAV4QDR8</accession>
<reference evidence="1 2" key="1">
    <citation type="submission" date="2021-06" db="EMBL/GenBank/DDBJ databases">
        <title>Caerostris extrusa draft genome.</title>
        <authorList>
            <person name="Kono N."/>
            <person name="Arakawa K."/>
        </authorList>
    </citation>
    <scope>NUCLEOTIDE SEQUENCE [LARGE SCALE GENOMIC DNA]</scope>
</reference>
<dbReference type="EMBL" id="BPLR01006210">
    <property type="protein sequence ID" value="GIY08183.1"/>
    <property type="molecule type" value="Genomic_DNA"/>
</dbReference>
<proteinExistence type="predicted"/>
<dbReference type="Proteomes" id="UP001054945">
    <property type="component" value="Unassembled WGS sequence"/>
</dbReference>
<keyword evidence="2" id="KW-1185">Reference proteome</keyword>
<sequence>MQMKAELDRRFIAVVSVQDTGVEGYQLGSRFVAGRPEVMFPRRERSRGLGCCNSNRVTMDMFGFEDGERFINREILIDLLHHVIEPLITEDLKVIMLYAIMVNFSKFKHSNK</sequence>
<comment type="caution">
    <text evidence="1">The sequence shown here is derived from an EMBL/GenBank/DDBJ whole genome shotgun (WGS) entry which is preliminary data.</text>
</comment>
<gene>
    <name evidence="1" type="ORF">CEXT_143551</name>
</gene>
<dbReference type="AlphaFoldDB" id="A0AAV4QDR8"/>
<evidence type="ECO:0000313" key="2">
    <source>
        <dbReference type="Proteomes" id="UP001054945"/>
    </source>
</evidence>
<organism evidence="1 2">
    <name type="scientific">Caerostris extrusa</name>
    <name type="common">Bark spider</name>
    <name type="synonym">Caerostris bankana</name>
    <dbReference type="NCBI Taxonomy" id="172846"/>
    <lineage>
        <taxon>Eukaryota</taxon>
        <taxon>Metazoa</taxon>
        <taxon>Ecdysozoa</taxon>
        <taxon>Arthropoda</taxon>
        <taxon>Chelicerata</taxon>
        <taxon>Arachnida</taxon>
        <taxon>Araneae</taxon>
        <taxon>Araneomorphae</taxon>
        <taxon>Entelegynae</taxon>
        <taxon>Araneoidea</taxon>
        <taxon>Araneidae</taxon>
        <taxon>Caerostris</taxon>
    </lineage>
</organism>
<name>A0AAV4QDR8_CAEEX</name>
<evidence type="ECO:0000313" key="1">
    <source>
        <dbReference type="EMBL" id="GIY08183.1"/>
    </source>
</evidence>